<dbReference type="Proteomes" id="UP000622580">
    <property type="component" value="Unassembled WGS sequence"/>
</dbReference>
<protein>
    <submittedName>
        <fullName evidence="3">Copper resistance protein B</fullName>
    </submittedName>
</protein>
<dbReference type="InterPro" id="IPR036709">
    <property type="entry name" value="Autotransporte_beta_dom_sf"/>
</dbReference>
<keyword evidence="2" id="KW-0732">Signal</keyword>
<dbReference type="Pfam" id="PF05275">
    <property type="entry name" value="CopB"/>
    <property type="match status" value="1"/>
</dbReference>
<feature type="signal peptide" evidence="2">
    <location>
        <begin position="1"/>
        <end position="20"/>
    </location>
</feature>
<evidence type="ECO:0000313" key="3">
    <source>
        <dbReference type="EMBL" id="MBR7618685.1"/>
    </source>
</evidence>
<feature type="chain" id="PRO_5037221371" evidence="2">
    <location>
        <begin position="21"/>
        <end position="341"/>
    </location>
</feature>
<feature type="region of interest" description="Disordered" evidence="1">
    <location>
        <begin position="37"/>
        <end position="76"/>
    </location>
</feature>
<keyword evidence="4" id="KW-1185">Reference proteome</keyword>
<gene>
    <name evidence="3" type="ORF">JKL49_04725</name>
</gene>
<name>A0A941CXU3_9CAUL</name>
<organism evidence="3 4">
    <name type="scientific">Phenylobacterium glaciei</name>
    <dbReference type="NCBI Taxonomy" id="2803784"/>
    <lineage>
        <taxon>Bacteria</taxon>
        <taxon>Pseudomonadati</taxon>
        <taxon>Pseudomonadota</taxon>
        <taxon>Alphaproteobacteria</taxon>
        <taxon>Caulobacterales</taxon>
        <taxon>Caulobacteraceae</taxon>
        <taxon>Phenylobacterium</taxon>
    </lineage>
</organism>
<dbReference type="Gene3D" id="2.40.128.130">
    <property type="entry name" value="Autotransporter beta-domain"/>
    <property type="match status" value="1"/>
</dbReference>
<dbReference type="GO" id="GO:0006878">
    <property type="term" value="P:intracellular copper ion homeostasis"/>
    <property type="evidence" value="ECO:0007669"/>
    <property type="project" value="InterPro"/>
</dbReference>
<evidence type="ECO:0000256" key="2">
    <source>
        <dbReference type="SAM" id="SignalP"/>
    </source>
</evidence>
<proteinExistence type="predicted"/>
<accession>A0A941CXU3</accession>
<evidence type="ECO:0000256" key="1">
    <source>
        <dbReference type="SAM" id="MobiDB-lite"/>
    </source>
</evidence>
<dbReference type="RefSeq" id="WP_215338557.1">
    <property type="nucleotide sequence ID" value="NZ_JAGSGD010000001.1"/>
</dbReference>
<dbReference type="GO" id="GO:0009279">
    <property type="term" value="C:cell outer membrane"/>
    <property type="evidence" value="ECO:0007669"/>
    <property type="project" value="InterPro"/>
</dbReference>
<dbReference type="InterPro" id="IPR007939">
    <property type="entry name" value="Cu-R_B_prcur"/>
</dbReference>
<sequence length="341" mass="36732">MNRLALIGLAPLVLAAPALAQPMDHSNMPGMSMAAPTPATDPHAGHTMPAAPETPAADPHAGHTMAPGTPPMDHAAMPEMATAGVTGGQRLLSEIEVPKTPPPAAPADHAADSYFSPEAMLAARTQLRQEHGAMPVSKVMASLAEHQARKGADGYRWEGEAWFGGDINRLVLKTEGEGTSGEGVESAELQALYSRAVGVYTDLQVGVRQDFEPRGRTYATVGFETLLPYWFEVEGAAFLSTKGDLLGRLEGSYDLRLTNRWILQPRAELNFAAQDDRAAGRGAGLSNAELGLRLRYEIRREFAPYIGVSWERKVGRTADYARTLGERVEDKSIVVGVRSFF</sequence>
<comment type="caution">
    <text evidence="3">The sequence shown here is derived from an EMBL/GenBank/DDBJ whole genome shotgun (WGS) entry which is preliminary data.</text>
</comment>
<dbReference type="AlphaFoldDB" id="A0A941CXU3"/>
<evidence type="ECO:0000313" key="4">
    <source>
        <dbReference type="Proteomes" id="UP000622580"/>
    </source>
</evidence>
<dbReference type="GO" id="GO:0005507">
    <property type="term" value="F:copper ion binding"/>
    <property type="evidence" value="ECO:0007669"/>
    <property type="project" value="InterPro"/>
</dbReference>
<dbReference type="SUPFAM" id="SSF103515">
    <property type="entry name" value="Autotransporter"/>
    <property type="match status" value="1"/>
</dbReference>
<dbReference type="EMBL" id="JAGSGD010000001">
    <property type="protein sequence ID" value="MBR7618685.1"/>
    <property type="molecule type" value="Genomic_DNA"/>
</dbReference>
<reference evidence="3" key="1">
    <citation type="submission" date="2021-04" db="EMBL/GenBank/DDBJ databases">
        <title>Draft genome assembly of strain Phenylobacterium sp. 20VBR1 using MiniION and Illumina platforms.</title>
        <authorList>
            <person name="Thomas F.A."/>
            <person name="Krishnan K.P."/>
            <person name="Sinha R.K."/>
        </authorList>
    </citation>
    <scope>NUCLEOTIDE SEQUENCE</scope>
    <source>
        <strain evidence="3">20VBR1</strain>
    </source>
</reference>